<feature type="region of interest" description="Disordered" evidence="1">
    <location>
        <begin position="290"/>
        <end position="309"/>
    </location>
</feature>
<feature type="region of interest" description="Disordered" evidence="1">
    <location>
        <begin position="64"/>
        <end position="92"/>
    </location>
</feature>
<gene>
    <name evidence="2" type="ORF">AW09_000440</name>
</gene>
<accession>A0A080LZE9</accession>
<name>A0A080LZE9_9PROT</name>
<feature type="compositionally biased region" description="Basic and acidic residues" evidence="1">
    <location>
        <begin position="83"/>
        <end position="92"/>
    </location>
</feature>
<reference evidence="2 3" key="1">
    <citation type="submission" date="2014-02" db="EMBL/GenBank/DDBJ databases">
        <title>Expanding our view of genomic diversity in Candidatus Accumulibacter clades.</title>
        <authorList>
            <person name="Skennerton C.T."/>
            <person name="Barr J.J."/>
            <person name="Slater F.R."/>
            <person name="Bond P.L."/>
            <person name="Tyson G.W."/>
        </authorList>
    </citation>
    <scope>NUCLEOTIDE SEQUENCE [LARGE SCALE GENOMIC DNA]</scope>
    <source>
        <strain evidence="3">BA-91</strain>
    </source>
</reference>
<organism evidence="2 3">
    <name type="scientific">Candidatus Accumulibacter phosphatis</name>
    <dbReference type="NCBI Taxonomy" id="327160"/>
    <lineage>
        <taxon>Bacteria</taxon>
        <taxon>Pseudomonadati</taxon>
        <taxon>Pseudomonadota</taxon>
        <taxon>Betaproteobacteria</taxon>
        <taxon>Candidatus Accumulibacter</taxon>
    </lineage>
</organism>
<comment type="caution">
    <text evidence="2">The sequence shown here is derived from an EMBL/GenBank/DDBJ whole genome shotgun (WGS) entry which is preliminary data.</text>
</comment>
<evidence type="ECO:0000313" key="3">
    <source>
        <dbReference type="Proteomes" id="UP000020077"/>
    </source>
</evidence>
<proteinExistence type="predicted"/>
<feature type="region of interest" description="Disordered" evidence="1">
    <location>
        <begin position="332"/>
        <end position="359"/>
    </location>
</feature>
<evidence type="ECO:0000313" key="2">
    <source>
        <dbReference type="EMBL" id="KFB74273.1"/>
    </source>
</evidence>
<dbReference type="AlphaFoldDB" id="A0A080LZE9"/>
<protein>
    <submittedName>
        <fullName evidence="2">Uncharacterized protein</fullName>
    </submittedName>
</protein>
<sequence>MLRQCAVRNVPLQVADQVGNQHLGRSTAWLRMPGQRFDQVKGENAHVAVGTQVGVFAGLARTEHGAPGATGEATGSQRFGFGPEERRRNRRAGEWRRRRLLDRHAGRVTAIENDEQAARRQLRDGVGKVGGADRAAAHPPQVEVVGDQVVFVALDVAVAAEVEDGCRVAVRNRRESVGQPVERVEYPLPAALGAGQQAKLFRRVAAARRMHQDIAQGARVGGHGRQGGSGFLVLVHGDQQRTGVLEAVAHVVSWFGSRGQETRSRASPGADYRTRDRLLRSVKWTRRALTTAAGSASGRQSTRRRSDDFIASPGLRRTCAWPGAGRRGECASFDRRHKSSGASSASHAHAHEFVEIDAP</sequence>
<dbReference type="Proteomes" id="UP000020077">
    <property type="component" value="Unassembled WGS sequence"/>
</dbReference>
<feature type="compositionally biased region" description="Basic and acidic residues" evidence="1">
    <location>
        <begin position="349"/>
        <end position="359"/>
    </location>
</feature>
<dbReference type="EMBL" id="JDVG02000070">
    <property type="protein sequence ID" value="KFB74273.1"/>
    <property type="molecule type" value="Genomic_DNA"/>
</dbReference>
<evidence type="ECO:0000256" key="1">
    <source>
        <dbReference type="SAM" id="MobiDB-lite"/>
    </source>
</evidence>